<comment type="caution">
    <text evidence="1">The sequence shown here is derived from an EMBL/GenBank/DDBJ whole genome shotgun (WGS) entry which is preliminary data.</text>
</comment>
<gene>
    <name evidence="1" type="ORF">DCF19_17605</name>
</gene>
<evidence type="ECO:0000313" key="1">
    <source>
        <dbReference type="EMBL" id="PZO37880.1"/>
    </source>
</evidence>
<reference evidence="1 2" key="2">
    <citation type="submission" date="2018-06" db="EMBL/GenBank/DDBJ databases">
        <title>Metagenomic assembly of (sub)arctic Cyanobacteria and their associated microbiome from non-axenic cultures.</title>
        <authorList>
            <person name="Baurain D."/>
        </authorList>
    </citation>
    <scope>NUCLEOTIDE SEQUENCE [LARGE SCALE GENOMIC DNA]</scope>
    <source>
        <strain evidence="1">ULC066bin1</strain>
    </source>
</reference>
<evidence type="ECO:0008006" key="3">
    <source>
        <dbReference type="Google" id="ProtNLM"/>
    </source>
</evidence>
<sequence>MICQLCRNDKKLIKAHIIPKGFFRQLRSERRSPEIHTNKEGEHPKRAPIGIYDTGILCAECDNRLAPWDNHAQQVLLQNFSEDLAIYHNRQKIAYRIADFDYKLLKLFFISLLWRASISTHKFYQRVSAGPFEQQLKEMILSEDPGPPLMFAVTLARFSDPVVTGVLDPHRDKFEGINYCRFYLTGFVAYIKVDSRSVPDFMKDLYLRPDTPIKVILRDFHHSKDGVVMKDILRKSVRTHYTNA</sequence>
<proteinExistence type="predicted"/>
<name>A0A2W4W0U7_9CYAN</name>
<dbReference type="AlphaFoldDB" id="A0A2W4W0U7"/>
<protein>
    <recommendedName>
        <fullName evidence="3">HNH endonuclease 5 domain-containing protein</fullName>
    </recommendedName>
</protein>
<accession>A0A2W4W0U7</accession>
<reference evidence="1 2" key="1">
    <citation type="submission" date="2018-04" db="EMBL/GenBank/DDBJ databases">
        <authorList>
            <person name="Go L.Y."/>
            <person name="Mitchell J.A."/>
        </authorList>
    </citation>
    <scope>NUCLEOTIDE SEQUENCE [LARGE SCALE GENOMIC DNA]</scope>
    <source>
        <strain evidence="1">ULC066bin1</strain>
    </source>
</reference>
<dbReference type="EMBL" id="QBML01000027">
    <property type="protein sequence ID" value="PZO37880.1"/>
    <property type="molecule type" value="Genomic_DNA"/>
</dbReference>
<evidence type="ECO:0000313" key="2">
    <source>
        <dbReference type="Proteomes" id="UP000249467"/>
    </source>
</evidence>
<organism evidence="1 2">
    <name type="scientific">Pseudanabaena frigida</name>
    <dbReference type="NCBI Taxonomy" id="945775"/>
    <lineage>
        <taxon>Bacteria</taxon>
        <taxon>Bacillati</taxon>
        <taxon>Cyanobacteriota</taxon>
        <taxon>Cyanophyceae</taxon>
        <taxon>Pseudanabaenales</taxon>
        <taxon>Pseudanabaenaceae</taxon>
        <taxon>Pseudanabaena</taxon>
    </lineage>
</organism>
<dbReference type="Proteomes" id="UP000249467">
    <property type="component" value="Unassembled WGS sequence"/>
</dbReference>